<dbReference type="WBParaSite" id="scf7180000418219.g2192">
    <property type="protein sequence ID" value="scf7180000418219.g2192"/>
    <property type="gene ID" value="scf7180000418219.g2192"/>
</dbReference>
<evidence type="ECO:0000313" key="2">
    <source>
        <dbReference type="WBParaSite" id="scf7180000418219.g2192"/>
    </source>
</evidence>
<reference evidence="2" key="1">
    <citation type="submission" date="2022-11" db="UniProtKB">
        <authorList>
            <consortium name="WormBaseParasite"/>
        </authorList>
    </citation>
    <scope>IDENTIFICATION</scope>
</reference>
<dbReference type="AlphaFoldDB" id="A0A915NKS9"/>
<organism evidence="1 2">
    <name type="scientific">Meloidogyne floridensis</name>
    <dbReference type="NCBI Taxonomy" id="298350"/>
    <lineage>
        <taxon>Eukaryota</taxon>
        <taxon>Metazoa</taxon>
        <taxon>Ecdysozoa</taxon>
        <taxon>Nematoda</taxon>
        <taxon>Chromadorea</taxon>
        <taxon>Rhabditida</taxon>
        <taxon>Tylenchina</taxon>
        <taxon>Tylenchomorpha</taxon>
        <taxon>Tylenchoidea</taxon>
        <taxon>Meloidogynidae</taxon>
        <taxon>Meloidogyninae</taxon>
        <taxon>Meloidogyne</taxon>
    </lineage>
</organism>
<proteinExistence type="predicted"/>
<dbReference type="Proteomes" id="UP000887560">
    <property type="component" value="Unplaced"/>
</dbReference>
<keyword evidence="1" id="KW-1185">Reference proteome</keyword>
<name>A0A915NKS9_9BILA</name>
<protein>
    <submittedName>
        <fullName evidence="2">Uncharacterized protein</fullName>
    </submittedName>
</protein>
<accession>A0A915NKS9</accession>
<evidence type="ECO:0000313" key="1">
    <source>
        <dbReference type="Proteomes" id="UP000887560"/>
    </source>
</evidence>
<sequence length="155" mass="17806">MGCSNLFTGNNFICGKIGNEACQQKNSWIMSDYNKNQPYQTKCEFNFAMNNPKTGQNFVDLTDLLLNAPDYVKWFMMESCSKYSAFHSTRSCVEKKKNKFYCGHANNDNNCGKEGFDQMEICDHPNYGLVKASFEKDLEIQKIDVTRPDNKCDKP</sequence>